<keyword evidence="1" id="KW-0732">Signal</keyword>
<evidence type="ECO:0000313" key="3">
    <source>
        <dbReference type="Proteomes" id="UP000039046"/>
    </source>
</evidence>
<reference evidence="2 3" key="1">
    <citation type="journal article" date="2015" name="Genome Announc.">
        <title>Draft Genome Sequence and Gene Annotation of the Entomopathogenic Fungus Verticillium hemipterigenum.</title>
        <authorList>
            <person name="Horn F."/>
            <person name="Habel A."/>
            <person name="Scharf D.H."/>
            <person name="Dworschak J."/>
            <person name="Brakhage A.A."/>
            <person name="Guthke R."/>
            <person name="Hertweck C."/>
            <person name="Linde J."/>
        </authorList>
    </citation>
    <scope>NUCLEOTIDE SEQUENCE [LARGE SCALE GENOMIC DNA]</scope>
</reference>
<accession>A0A0A1TP15</accession>
<dbReference type="Proteomes" id="UP000039046">
    <property type="component" value="Unassembled WGS sequence"/>
</dbReference>
<evidence type="ECO:0000313" key="2">
    <source>
        <dbReference type="EMBL" id="CEJ93113.1"/>
    </source>
</evidence>
<name>A0A0A1TP15_9HYPO</name>
<gene>
    <name evidence="2" type="ORF">VHEMI08726</name>
</gene>
<dbReference type="AlphaFoldDB" id="A0A0A1TP15"/>
<evidence type="ECO:0000256" key="1">
    <source>
        <dbReference type="SAM" id="SignalP"/>
    </source>
</evidence>
<protein>
    <submittedName>
        <fullName evidence="2">Uncharacterized protein</fullName>
    </submittedName>
</protein>
<keyword evidence="3" id="KW-1185">Reference proteome</keyword>
<dbReference type="EMBL" id="CDHN01000005">
    <property type="protein sequence ID" value="CEJ93113.1"/>
    <property type="molecule type" value="Genomic_DNA"/>
</dbReference>
<sequence>MRLLNGISLLLTSGNLLCMAVDPPPPPDNAIDLGDRKINRDNCTRGIDLKPQTGDLCQFTCALGVCEATKCECIEHSSEVKPLPAGDKTKSNIKSYNSDDSALNNLCGVACRYGHCPADICDTDPTPLNKIHAEYFVCGLDSDGDCVSKPVDQYALREKDRALTCAISVNPAKTDVAKCERLCKPELDKAKADGALITNYGCIPKTETGMWPINGPDPFINGIAPGRCVCNSGLVNELAGFVFENLAALAEIGCFIFMRAFESLVKIGLKLFPEIGEPIELGLDAITTTIQTFQYLYPDSEGPKEAFDWWLSPCGDTSLVPDDLKKAFDIVDEVSGHLKPFKAPKGVAKHSGKLGDKTNPFKKARLAKAEVPGPPEGREALKKVPQLLEKCEIPKEKQFRKIGVHTVRELACADDHKTTTTNWVVTSINYPTATSVPTVMATATCSKEYGQACHHYSSAIRQNSKFATVTCPPDAGTTAVHRDPAPATVAWQKEHSGQGWLDLPPNLKDNKEQAQNLSALCDKAVWPPSELLDAKSPDFLEGGKRKDAQLVRFIPRKDSRLSSKMWSNVCFTAPLQDIDGPTLKALCEKDKAGKTVFWPHGTEKRCKIDVDKIPVFTITEFQHDKDEFDGLTTNSPCWPSAKVEADPGFALLGKDAFYDQYSPQFDYSVNVGGASPNDTTEQPDGPIKPIFRPNRLGIPMSLK</sequence>
<dbReference type="STRING" id="1531966.A0A0A1TP15"/>
<proteinExistence type="predicted"/>
<feature type="chain" id="PRO_5001990238" evidence="1">
    <location>
        <begin position="21"/>
        <end position="703"/>
    </location>
</feature>
<dbReference type="OrthoDB" id="4957123at2759"/>
<dbReference type="HOGENOM" id="CLU_018189_0_0_1"/>
<organism evidence="2 3">
    <name type="scientific">[Torrubiella] hemipterigena</name>
    <dbReference type="NCBI Taxonomy" id="1531966"/>
    <lineage>
        <taxon>Eukaryota</taxon>
        <taxon>Fungi</taxon>
        <taxon>Dikarya</taxon>
        <taxon>Ascomycota</taxon>
        <taxon>Pezizomycotina</taxon>
        <taxon>Sordariomycetes</taxon>
        <taxon>Hypocreomycetidae</taxon>
        <taxon>Hypocreales</taxon>
        <taxon>Clavicipitaceae</taxon>
        <taxon>Clavicipitaceae incertae sedis</taxon>
        <taxon>'Torrubiella' clade</taxon>
    </lineage>
</organism>
<feature type="signal peptide" evidence="1">
    <location>
        <begin position="1"/>
        <end position="20"/>
    </location>
</feature>